<keyword evidence="4" id="KW-1185">Reference proteome</keyword>
<reference evidence="3 4" key="1">
    <citation type="journal article" date="2012" name="PLoS Pathog.">
        <title>Diverse lifestyles and strategies of plant pathogenesis encoded in the genomes of eighteen Dothideomycetes fungi.</title>
        <authorList>
            <person name="Ohm R.A."/>
            <person name="Feau N."/>
            <person name="Henrissat B."/>
            <person name="Schoch C.L."/>
            <person name="Horwitz B.A."/>
            <person name="Barry K.W."/>
            <person name="Condon B.J."/>
            <person name="Copeland A.C."/>
            <person name="Dhillon B."/>
            <person name="Glaser F."/>
            <person name="Hesse C.N."/>
            <person name="Kosti I."/>
            <person name="LaButti K."/>
            <person name="Lindquist E.A."/>
            <person name="Lucas S."/>
            <person name="Salamov A.A."/>
            <person name="Bradshaw R.E."/>
            <person name="Ciuffetti L."/>
            <person name="Hamelin R.C."/>
            <person name="Kema G.H.J."/>
            <person name="Lawrence C."/>
            <person name="Scott J.A."/>
            <person name="Spatafora J.W."/>
            <person name="Turgeon B.G."/>
            <person name="de Wit P.J.G.M."/>
            <person name="Zhong S."/>
            <person name="Goodwin S.B."/>
            <person name="Grigoriev I.V."/>
        </authorList>
    </citation>
    <scope>NUCLEOTIDE SEQUENCE [LARGE SCALE GENOMIC DNA]</scope>
    <source>
        <strain evidence="4">28A</strain>
    </source>
</reference>
<dbReference type="HOGENOM" id="CLU_016235_0_0_1"/>
<feature type="domain" description="Heterokaryon incompatibility" evidence="2">
    <location>
        <begin position="4"/>
        <end position="118"/>
    </location>
</feature>
<dbReference type="STRING" id="671987.R0KF31"/>
<dbReference type="GeneID" id="19397202"/>
<accession>R0KF31</accession>
<dbReference type="OrthoDB" id="270167at2759"/>
<dbReference type="Pfam" id="PF06985">
    <property type="entry name" value="HET"/>
    <property type="match status" value="1"/>
</dbReference>
<feature type="compositionally biased region" description="Basic residues" evidence="1">
    <location>
        <begin position="608"/>
        <end position="618"/>
    </location>
</feature>
<name>R0KF31_EXST2</name>
<dbReference type="Proteomes" id="UP000016935">
    <property type="component" value="Unassembled WGS sequence"/>
</dbReference>
<dbReference type="AlphaFoldDB" id="R0KF31"/>
<organism evidence="3 4">
    <name type="scientific">Exserohilum turcicum (strain 28A)</name>
    <name type="common">Northern leaf blight fungus</name>
    <name type="synonym">Setosphaeria turcica</name>
    <dbReference type="NCBI Taxonomy" id="671987"/>
    <lineage>
        <taxon>Eukaryota</taxon>
        <taxon>Fungi</taxon>
        <taxon>Dikarya</taxon>
        <taxon>Ascomycota</taxon>
        <taxon>Pezizomycotina</taxon>
        <taxon>Dothideomycetes</taxon>
        <taxon>Pleosporomycetidae</taxon>
        <taxon>Pleosporales</taxon>
        <taxon>Pleosporineae</taxon>
        <taxon>Pleosporaceae</taxon>
        <taxon>Exserohilum</taxon>
    </lineage>
</organism>
<gene>
    <name evidence="3" type="ORF">SETTUDRAFT_152556</name>
</gene>
<dbReference type="InterPro" id="IPR010730">
    <property type="entry name" value="HET"/>
</dbReference>
<dbReference type="EMBL" id="KB908481">
    <property type="protein sequence ID" value="EOA91458.1"/>
    <property type="molecule type" value="Genomic_DNA"/>
</dbReference>
<sequence>MDRVVRFAQSVNITRLWVDRECIYQRPEDELEDKELGVQIMDVVYGDSAYSVGLLTVELLDQHEIDLLSDLLARSLFTDPRDTDTPQLQPGVDVTAVQILILRILSDSRWSRGWIFQEDHLASERMVLLVPCNEQLNKGSKYRFGKIPGELQIKLKDFRQTVTMFCLASADNQRRWPNSEMLEKVKQYNIYNKKIYAVSSASQGQHYIRSWDDDYNADAGVGKLNTQSGYSKIPSYPTTTTSVLEDINNRCLENESDRIAILANALKCTKRLNTRKGSPLVEPEAFSLSAALLTIILMNGEILANAPECQAGTLPSEADLMSHTLQSYLIACQFFFTPPSLKLHQSFIDRCRFISPTITRRGIETKGFLFNLLPDRQLENQEFESDLLHLTDADRDALSGIVPERRRWNRKLDNIACQALEILIEKLEKLWPGSKLASHMRRHIELDQNPPRSKDPYAYPSTPYVLDAMSALYQALRDDREICLARLASAPQDVEPVALFMRPEPHGWRTKLPLDSAAGQKQQMTKIFTSWDNGRHQYDKERLVSLEVGIWDAQGVRHDWDPQTCFMKSYGWVNGIWAVNGEQMEEYVFPLAGITKETDCGDTEKSSGGKKRKRRHDD</sequence>
<dbReference type="eggNOG" id="ENOG502SQ2Q">
    <property type="taxonomic scope" value="Eukaryota"/>
</dbReference>
<evidence type="ECO:0000313" key="3">
    <source>
        <dbReference type="EMBL" id="EOA91458.1"/>
    </source>
</evidence>
<dbReference type="RefSeq" id="XP_008020663.1">
    <property type="nucleotide sequence ID" value="XM_008022472.1"/>
</dbReference>
<feature type="region of interest" description="Disordered" evidence="1">
    <location>
        <begin position="598"/>
        <end position="618"/>
    </location>
</feature>
<reference evidence="3 4" key="2">
    <citation type="journal article" date="2013" name="PLoS Genet.">
        <title>Comparative genome structure, secondary metabolite, and effector coding capacity across Cochliobolus pathogens.</title>
        <authorList>
            <person name="Condon B.J."/>
            <person name="Leng Y."/>
            <person name="Wu D."/>
            <person name="Bushley K.E."/>
            <person name="Ohm R.A."/>
            <person name="Otillar R."/>
            <person name="Martin J."/>
            <person name="Schackwitz W."/>
            <person name="Grimwood J."/>
            <person name="MohdZainudin N."/>
            <person name="Xue C."/>
            <person name="Wang R."/>
            <person name="Manning V.A."/>
            <person name="Dhillon B."/>
            <person name="Tu Z.J."/>
            <person name="Steffenson B.J."/>
            <person name="Salamov A."/>
            <person name="Sun H."/>
            <person name="Lowry S."/>
            <person name="LaButti K."/>
            <person name="Han J."/>
            <person name="Copeland A."/>
            <person name="Lindquist E."/>
            <person name="Barry K."/>
            <person name="Schmutz J."/>
            <person name="Baker S.E."/>
            <person name="Ciuffetti L.M."/>
            <person name="Grigoriev I.V."/>
            <person name="Zhong S."/>
            <person name="Turgeon B.G."/>
        </authorList>
    </citation>
    <scope>NUCLEOTIDE SEQUENCE [LARGE SCALE GENOMIC DNA]</scope>
    <source>
        <strain evidence="4">28A</strain>
    </source>
</reference>
<feature type="compositionally biased region" description="Basic and acidic residues" evidence="1">
    <location>
        <begin position="598"/>
        <end position="607"/>
    </location>
</feature>
<evidence type="ECO:0000256" key="1">
    <source>
        <dbReference type="SAM" id="MobiDB-lite"/>
    </source>
</evidence>
<protein>
    <recommendedName>
        <fullName evidence="2">Heterokaryon incompatibility domain-containing protein</fullName>
    </recommendedName>
</protein>
<proteinExistence type="predicted"/>
<evidence type="ECO:0000259" key="2">
    <source>
        <dbReference type="Pfam" id="PF06985"/>
    </source>
</evidence>
<evidence type="ECO:0000313" key="4">
    <source>
        <dbReference type="Proteomes" id="UP000016935"/>
    </source>
</evidence>